<evidence type="ECO:0000256" key="1">
    <source>
        <dbReference type="ARBA" id="ARBA00004141"/>
    </source>
</evidence>
<dbReference type="eggNOG" id="COG1314">
    <property type="taxonomic scope" value="Bacteria"/>
</dbReference>
<evidence type="ECO:0000256" key="4">
    <source>
        <dbReference type="ARBA" id="ARBA00022692"/>
    </source>
</evidence>
<dbReference type="AlphaFoldDB" id="G2LPM9"/>
<dbReference type="KEGG" id="buh:BUAMB_356"/>
<evidence type="ECO:0000313" key="10">
    <source>
        <dbReference type="EMBL" id="AEO08166.1"/>
    </source>
</evidence>
<dbReference type="InterPro" id="IPR004692">
    <property type="entry name" value="SecG"/>
</dbReference>
<evidence type="ECO:0000256" key="5">
    <source>
        <dbReference type="ARBA" id="ARBA00022927"/>
    </source>
</evidence>
<dbReference type="NCBIfam" id="TIGR00810">
    <property type="entry name" value="secG"/>
    <property type="match status" value="1"/>
</dbReference>
<dbReference type="Pfam" id="PF03840">
    <property type="entry name" value="SecG"/>
    <property type="match status" value="1"/>
</dbReference>
<dbReference type="PATRIC" id="fig|1005057.4.peg.342"/>
<evidence type="ECO:0000256" key="3">
    <source>
        <dbReference type="ARBA" id="ARBA00022448"/>
    </source>
</evidence>
<sequence>MYWFFLVCFIFISISLIFLILLQPVQELNSTIYSSIKNNDTVFRCVKQNSFLINIIRILACLFLIISMILCNINNRIIESNFFLEDDAKQTTMKTDSIDKKILNSDIPY</sequence>
<dbReference type="RefSeq" id="WP_014500070.1">
    <property type="nucleotide sequence ID" value="NC_017259.1"/>
</dbReference>
<dbReference type="Proteomes" id="UP000006139">
    <property type="component" value="Chromosome"/>
</dbReference>
<reference evidence="10 11" key="1">
    <citation type="journal article" date="2011" name="PLoS Genet.">
        <title>Sequence conservation and functional constraint on intergenic spacers in reduced genomes of the obligate symbiont buchnera.</title>
        <authorList>
            <person name="Degnan P.H."/>
            <person name="Ochman H."/>
            <person name="Moran N.A."/>
        </authorList>
    </citation>
    <scope>NUCLEOTIDE SEQUENCE [LARGE SCALE GENOMIC DNA]</scope>
    <source>
        <strain evidence="10 11">Ua</strain>
    </source>
</reference>
<evidence type="ECO:0000256" key="2">
    <source>
        <dbReference type="ARBA" id="ARBA00008445"/>
    </source>
</evidence>
<dbReference type="GO" id="GO:0009306">
    <property type="term" value="P:protein secretion"/>
    <property type="evidence" value="ECO:0007669"/>
    <property type="project" value="UniProtKB-UniRule"/>
</dbReference>
<evidence type="ECO:0000256" key="6">
    <source>
        <dbReference type="ARBA" id="ARBA00022989"/>
    </source>
</evidence>
<keyword evidence="9" id="KW-1003">Cell membrane</keyword>
<name>G2LPM9_BUCUM</name>
<evidence type="ECO:0000256" key="9">
    <source>
        <dbReference type="RuleBase" id="RU365087"/>
    </source>
</evidence>
<protein>
    <recommendedName>
        <fullName evidence="9">Protein-export membrane protein SecG</fullName>
    </recommendedName>
</protein>
<dbReference type="STRING" id="1005057.BUAMB_356"/>
<organism evidence="10 11">
    <name type="scientific">Buchnera aphidicola str. Ua</name>
    <name type="common">Uroleucon ambrosiae</name>
    <dbReference type="NCBI Taxonomy" id="1005057"/>
    <lineage>
        <taxon>Bacteria</taxon>
        <taxon>Pseudomonadati</taxon>
        <taxon>Pseudomonadota</taxon>
        <taxon>Gammaproteobacteria</taxon>
        <taxon>Enterobacterales</taxon>
        <taxon>Erwiniaceae</taxon>
        <taxon>Buchnera</taxon>
    </lineage>
</organism>
<evidence type="ECO:0000256" key="7">
    <source>
        <dbReference type="ARBA" id="ARBA00023010"/>
    </source>
</evidence>
<comment type="subcellular location">
    <subcellularLocation>
        <location evidence="9">Cell membrane</location>
        <topology evidence="9">Multi-pass membrane protein</topology>
    </subcellularLocation>
    <subcellularLocation>
        <location evidence="1">Membrane</location>
        <topology evidence="1">Multi-pass membrane protein</topology>
    </subcellularLocation>
</comment>
<comment type="similarity">
    <text evidence="2 9">Belongs to the SecG family.</text>
</comment>
<dbReference type="EMBL" id="CP002648">
    <property type="protein sequence ID" value="AEO08166.1"/>
    <property type="molecule type" value="Genomic_DNA"/>
</dbReference>
<dbReference type="GO" id="GO:0015450">
    <property type="term" value="F:protein-transporting ATPase activity"/>
    <property type="evidence" value="ECO:0007669"/>
    <property type="project" value="UniProtKB-UniRule"/>
</dbReference>
<gene>
    <name evidence="10" type="primary">secG</name>
    <name evidence="10" type="ORF">BUAMB_356</name>
</gene>
<keyword evidence="5 9" id="KW-0653">Protein transport</keyword>
<comment type="function">
    <text evidence="9">Involved in protein export. Participates in an early event of protein translocation.</text>
</comment>
<keyword evidence="8 9" id="KW-0472">Membrane</keyword>
<dbReference type="HOGENOM" id="CLU_094156_2_2_6"/>
<keyword evidence="7 9" id="KW-0811">Translocation</keyword>
<proteinExistence type="inferred from homology"/>
<dbReference type="GO" id="GO:0005886">
    <property type="term" value="C:plasma membrane"/>
    <property type="evidence" value="ECO:0007669"/>
    <property type="project" value="UniProtKB-SubCell"/>
</dbReference>
<keyword evidence="3 9" id="KW-0813">Transport</keyword>
<keyword evidence="6 9" id="KW-1133">Transmembrane helix</keyword>
<evidence type="ECO:0000256" key="8">
    <source>
        <dbReference type="ARBA" id="ARBA00023136"/>
    </source>
</evidence>
<feature type="transmembrane region" description="Helical" evidence="9">
    <location>
        <begin position="51"/>
        <end position="73"/>
    </location>
</feature>
<comment type="caution">
    <text evidence="9">Lacks conserved residue(s) required for the propagation of feature annotation.</text>
</comment>
<accession>G2LPM9</accession>
<evidence type="ECO:0000313" key="11">
    <source>
        <dbReference type="Proteomes" id="UP000006139"/>
    </source>
</evidence>
<keyword evidence="4 9" id="KW-0812">Transmembrane</keyword>
<dbReference type="OrthoDB" id="6554596at2"/>